<reference evidence="4" key="1">
    <citation type="submission" date="2021-01" db="EMBL/GenBank/DDBJ databases">
        <authorList>
            <person name="Corre E."/>
            <person name="Pelletier E."/>
            <person name="Niang G."/>
            <person name="Scheremetjew M."/>
            <person name="Finn R."/>
            <person name="Kale V."/>
            <person name="Holt S."/>
            <person name="Cochrane G."/>
            <person name="Meng A."/>
            <person name="Brown T."/>
            <person name="Cohen L."/>
        </authorList>
    </citation>
    <scope>NUCLEOTIDE SEQUENCE</scope>
    <source>
        <strain evidence="4">CCMP1510</strain>
    </source>
</reference>
<sequence length="461" mass="51448">MFFLFFFQSCLVFLQVQPVGSLVAIRSNVKRIRHLKSAACDEDDWHRPIEGECNSGVPTGASPLWTYDLSKTSSVVIPSPNDWNLIIDVRSPSEFAEDHMPGAINIPVLTDFERHKVGTLYAQSPFEARKLGAGLVATNLGNALASGSILSKLPRTARILVYCWRGGERSNAAAHIFSRIGWHAARLEGGYKTYRAAVQKWLYNEQIMNRFNFALLQGPTGSYKSHILSTIRASGHQVLDLEVLAGHRGSTLGSVFSSKTSDGSTLSVVPQPSQKAFESKLFTQLWSMDTERVIFVESESARIGRLQIPRALHRKCIAADAGIFELSVPLSIRVKHLRKVYSVFETPAGSIDLKHRLQRLAPRRGKDAVQRWTSLVDRAMWSELVADLLENHYDAAYEDATRRDLRSISSSSEHQLSQRHYTINLGADDDISDEELEVAASNIVQRAQDNIHHCATHRAFA</sequence>
<dbReference type="Pfam" id="PF26341">
    <property type="entry name" value="AAA_SelU"/>
    <property type="match status" value="1"/>
</dbReference>
<dbReference type="Gene3D" id="3.40.250.10">
    <property type="entry name" value="Rhodanese-like domain"/>
    <property type="match status" value="1"/>
</dbReference>
<evidence type="ECO:0000256" key="2">
    <source>
        <dbReference type="SAM" id="SignalP"/>
    </source>
</evidence>
<dbReference type="InterPro" id="IPR001763">
    <property type="entry name" value="Rhodanese-like_dom"/>
</dbReference>
<proteinExistence type="predicted"/>
<dbReference type="InterPro" id="IPR036873">
    <property type="entry name" value="Rhodanese-like_dom_sf"/>
</dbReference>
<dbReference type="AlphaFoldDB" id="A0A7S3NPK4"/>
<protein>
    <recommendedName>
        <fullName evidence="3">Rhodanese domain-containing protein</fullName>
    </recommendedName>
</protein>
<feature type="chain" id="PRO_5031448947" description="Rhodanese domain-containing protein" evidence="2">
    <location>
        <begin position="22"/>
        <end position="461"/>
    </location>
</feature>
<dbReference type="InterPro" id="IPR017582">
    <property type="entry name" value="SelU"/>
</dbReference>
<feature type="signal peptide" evidence="2">
    <location>
        <begin position="1"/>
        <end position="21"/>
    </location>
</feature>
<dbReference type="PANTHER" id="PTHR30401">
    <property type="entry name" value="TRNA 2-SELENOURIDINE SYNTHASE"/>
    <property type="match status" value="1"/>
</dbReference>
<dbReference type="NCBIfam" id="NF008750">
    <property type="entry name" value="PRK11784.1-2"/>
    <property type="match status" value="1"/>
</dbReference>
<dbReference type="SMART" id="SM00450">
    <property type="entry name" value="RHOD"/>
    <property type="match status" value="1"/>
</dbReference>
<keyword evidence="2" id="KW-0732">Signal</keyword>
<dbReference type="EMBL" id="HBIJ01022377">
    <property type="protein sequence ID" value="CAE0373796.1"/>
    <property type="molecule type" value="Transcribed_RNA"/>
</dbReference>
<dbReference type="PANTHER" id="PTHR30401:SF0">
    <property type="entry name" value="TRNA 2-SELENOURIDINE SYNTHASE"/>
    <property type="match status" value="1"/>
</dbReference>
<dbReference type="GO" id="GO:0002098">
    <property type="term" value="P:tRNA wobble uridine modification"/>
    <property type="evidence" value="ECO:0007669"/>
    <property type="project" value="InterPro"/>
</dbReference>
<name>A0A7S3NPK4_9STRA</name>
<evidence type="ECO:0000256" key="1">
    <source>
        <dbReference type="ARBA" id="ARBA00023266"/>
    </source>
</evidence>
<gene>
    <name evidence="4" type="ORF">ALAG00032_LOCUS14598</name>
</gene>
<evidence type="ECO:0000313" key="4">
    <source>
        <dbReference type="EMBL" id="CAE0373796.1"/>
    </source>
</evidence>
<organism evidence="4">
    <name type="scientific">Aureoumbra lagunensis</name>
    <dbReference type="NCBI Taxonomy" id="44058"/>
    <lineage>
        <taxon>Eukaryota</taxon>
        <taxon>Sar</taxon>
        <taxon>Stramenopiles</taxon>
        <taxon>Ochrophyta</taxon>
        <taxon>Pelagophyceae</taxon>
        <taxon>Pelagomonadales</taxon>
        <taxon>Aureoumbra</taxon>
    </lineage>
</organism>
<dbReference type="InterPro" id="IPR058840">
    <property type="entry name" value="AAA_SelU"/>
</dbReference>
<evidence type="ECO:0000259" key="3">
    <source>
        <dbReference type="PROSITE" id="PS50206"/>
    </source>
</evidence>
<feature type="domain" description="Rhodanese" evidence="3">
    <location>
        <begin position="85"/>
        <end position="203"/>
    </location>
</feature>
<keyword evidence="1" id="KW-0711">Selenium</keyword>
<dbReference type="GO" id="GO:0043828">
    <property type="term" value="F:tRNA 2-selenouridine synthase activity"/>
    <property type="evidence" value="ECO:0007669"/>
    <property type="project" value="InterPro"/>
</dbReference>
<dbReference type="SUPFAM" id="SSF52821">
    <property type="entry name" value="Rhodanese/Cell cycle control phosphatase"/>
    <property type="match status" value="1"/>
</dbReference>
<dbReference type="NCBIfam" id="TIGR03167">
    <property type="entry name" value="tRNA_sel_U_synt"/>
    <property type="match status" value="1"/>
</dbReference>
<dbReference type="Pfam" id="PF00581">
    <property type="entry name" value="Rhodanese"/>
    <property type="match status" value="1"/>
</dbReference>
<dbReference type="PROSITE" id="PS50206">
    <property type="entry name" value="RHODANESE_3"/>
    <property type="match status" value="1"/>
</dbReference>
<accession>A0A7S3NPK4</accession>
<dbReference type="NCBIfam" id="NF008752">
    <property type="entry name" value="PRK11784.1-4"/>
    <property type="match status" value="1"/>
</dbReference>